<accession>A0ABS3ZDF5</accession>
<keyword evidence="9" id="KW-1185">Reference proteome</keyword>
<reference evidence="8 9" key="1">
    <citation type="submission" date="2020-09" db="EMBL/GenBank/DDBJ databases">
        <authorList>
            <person name="Tanuku N.R.S."/>
        </authorList>
    </citation>
    <scope>NUCLEOTIDE SEQUENCE [LARGE SCALE GENOMIC DNA]</scope>
    <source>
        <strain evidence="8 9">AK62</strain>
    </source>
</reference>
<evidence type="ECO:0000313" key="8">
    <source>
        <dbReference type="EMBL" id="MBP0049732.1"/>
    </source>
</evidence>
<keyword evidence="6" id="KW-0408">Iron</keyword>
<protein>
    <submittedName>
        <fullName evidence="8">2OG-Fe(II) oxygenase</fullName>
    </submittedName>
</protein>
<dbReference type="EMBL" id="JACVEW010000023">
    <property type="protein sequence ID" value="MBP0049732.1"/>
    <property type="molecule type" value="Genomic_DNA"/>
</dbReference>
<dbReference type="InterPro" id="IPR006620">
    <property type="entry name" value="Pro_4_hyd_alph"/>
</dbReference>
<comment type="caution">
    <text evidence="8">The sequence shown here is derived from an EMBL/GenBank/DDBJ whole genome shotgun (WGS) entry which is preliminary data.</text>
</comment>
<dbReference type="InterPro" id="IPR044862">
    <property type="entry name" value="Pro_4_hyd_alph_FE2OG_OXY"/>
</dbReference>
<dbReference type="PANTHER" id="PTHR10869">
    <property type="entry name" value="PROLYL 4-HYDROXYLASE ALPHA SUBUNIT"/>
    <property type="match status" value="1"/>
</dbReference>
<evidence type="ECO:0000256" key="1">
    <source>
        <dbReference type="ARBA" id="ARBA00001961"/>
    </source>
</evidence>
<evidence type="ECO:0000256" key="2">
    <source>
        <dbReference type="ARBA" id="ARBA00022723"/>
    </source>
</evidence>
<dbReference type="RefSeq" id="WP_209288416.1">
    <property type="nucleotide sequence ID" value="NZ_JACVEW010000023.1"/>
</dbReference>
<name>A0ABS3ZDF5_9GAMM</name>
<feature type="domain" description="Fe2OG dioxygenase" evidence="7">
    <location>
        <begin position="88"/>
        <end position="197"/>
    </location>
</feature>
<dbReference type="Gene3D" id="2.60.120.620">
    <property type="entry name" value="q2cbj1_9rhob like domain"/>
    <property type="match status" value="1"/>
</dbReference>
<keyword evidence="4" id="KW-0223">Dioxygenase</keyword>
<keyword evidence="3" id="KW-0847">Vitamin C</keyword>
<sequence>MTAMSHPLVLSQEPRIEVLDAGLSPDECTHLINLARPLMQRARVSAGKAGVLSARRSGSNCWLKHNADPVVEAVCRRISRWAGLSLSMAESLQVIYYAQGQEYAPHYDGWDPNTERGRRCLKKGQRVLTALCYLNTVKSGGETAFPKLDLMVEAEQGRLVFFSNVHQNSLQRHPDSLHGGLPVIEGEKWACNLWFRTSYPLD</sequence>
<organism evidence="8 9">
    <name type="scientific">Marinobacterium alkalitolerans</name>
    <dbReference type="NCBI Taxonomy" id="1542925"/>
    <lineage>
        <taxon>Bacteria</taxon>
        <taxon>Pseudomonadati</taxon>
        <taxon>Pseudomonadota</taxon>
        <taxon>Gammaproteobacteria</taxon>
        <taxon>Oceanospirillales</taxon>
        <taxon>Oceanospirillaceae</taxon>
        <taxon>Marinobacterium</taxon>
    </lineage>
</organism>
<proteinExistence type="predicted"/>
<evidence type="ECO:0000259" key="7">
    <source>
        <dbReference type="PROSITE" id="PS51471"/>
    </source>
</evidence>
<evidence type="ECO:0000256" key="3">
    <source>
        <dbReference type="ARBA" id="ARBA00022896"/>
    </source>
</evidence>
<dbReference type="PANTHER" id="PTHR10869:SF246">
    <property type="entry name" value="TRANSMEMBRANE PROLYL 4-HYDROXYLASE"/>
    <property type="match status" value="1"/>
</dbReference>
<comment type="cofactor">
    <cofactor evidence="1">
        <name>L-ascorbate</name>
        <dbReference type="ChEBI" id="CHEBI:38290"/>
    </cofactor>
</comment>
<evidence type="ECO:0000313" key="9">
    <source>
        <dbReference type="Proteomes" id="UP000810171"/>
    </source>
</evidence>
<dbReference type="Pfam" id="PF13640">
    <property type="entry name" value="2OG-FeII_Oxy_3"/>
    <property type="match status" value="1"/>
</dbReference>
<keyword evidence="5" id="KW-0560">Oxidoreductase</keyword>
<dbReference type="SMART" id="SM00702">
    <property type="entry name" value="P4Hc"/>
    <property type="match status" value="1"/>
</dbReference>
<dbReference type="InterPro" id="IPR045054">
    <property type="entry name" value="P4HA-like"/>
</dbReference>
<keyword evidence="2" id="KW-0479">Metal-binding</keyword>
<dbReference type="InterPro" id="IPR005123">
    <property type="entry name" value="Oxoglu/Fe-dep_dioxygenase_dom"/>
</dbReference>
<evidence type="ECO:0000256" key="6">
    <source>
        <dbReference type="ARBA" id="ARBA00023004"/>
    </source>
</evidence>
<evidence type="ECO:0000256" key="4">
    <source>
        <dbReference type="ARBA" id="ARBA00022964"/>
    </source>
</evidence>
<gene>
    <name evidence="8" type="ORF">H9C73_13425</name>
</gene>
<dbReference type="Proteomes" id="UP000810171">
    <property type="component" value="Unassembled WGS sequence"/>
</dbReference>
<evidence type="ECO:0000256" key="5">
    <source>
        <dbReference type="ARBA" id="ARBA00023002"/>
    </source>
</evidence>
<dbReference type="PROSITE" id="PS51471">
    <property type="entry name" value="FE2OG_OXY"/>
    <property type="match status" value="1"/>
</dbReference>